<keyword evidence="3 6" id="KW-1133">Transmembrane helix</keyword>
<dbReference type="EMBL" id="NEVM01000005">
    <property type="protein sequence ID" value="OZI31648.1"/>
    <property type="molecule type" value="Genomic_DNA"/>
</dbReference>
<dbReference type="OrthoDB" id="9803361at2"/>
<proteinExistence type="predicted"/>
<evidence type="ECO:0000313" key="8">
    <source>
        <dbReference type="EMBL" id="OZI31648.1"/>
    </source>
</evidence>
<evidence type="ECO:0000259" key="7">
    <source>
        <dbReference type="Pfam" id="PF03544"/>
    </source>
</evidence>
<keyword evidence="2 6" id="KW-0812">Transmembrane</keyword>
<organism evidence="8 9">
    <name type="scientific">Bordetella genomosp. 10</name>
    <dbReference type="NCBI Taxonomy" id="1416804"/>
    <lineage>
        <taxon>Bacteria</taxon>
        <taxon>Pseudomonadati</taxon>
        <taxon>Pseudomonadota</taxon>
        <taxon>Betaproteobacteria</taxon>
        <taxon>Burkholderiales</taxon>
        <taxon>Alcaligenaceae</taxon>
        <taxon>Bordetella</taxon>
    </lineage>
</organism>
<evidence type="ECO:0000256" key="3">
    <source>
        <dbReference type="ARBA" id="ARBA00022989"/>
    </source>
</evidence>
<protein>
    <submittedName>
        <fullName evidence="8">Energy transducer TonB</fullName>
    </submittedName>
</protein>
<dbReference type="InterPro" id="IPR037682">
    <property type="entry name" value="TonB_C"/>
</dbReference>
<dbReference type="Gene3D" id="3.30.1150.10">
    <property type="match status" value="1"/>
</dbReference>
<evidence type="ECO:0000256" key="2">
    <source>
        <dbReference type="ARBA" id="ARBA00022692"/>
    </source>
</evidence>
<comment type="subcellular location">
    <subcellularLocation>
        <location evidence="1">Membrane</location>
        <topology evidence="1">Single-pass membrane protein</topology>
    </subcellularLocation>
</comment>
<feature type="domain" description="TonB C-terminal" evidence="7">
    <location>
        <begin position="213"/>
        <end position="288"/>
    </location>
</feature>
<comment type="caution">
    <text evidence="8">The sequence shown here is derived from an EMBL/GenBank/DDBJ whole genome shotgun (WGS) entry which is preliminary data.</text>
</comment>
<sequence length="298" mass="32646">MQQTLPSSPLTRSARWLSARAQHYLWIGLAISLFVHAIALALRFAPPRTPHPPAQSLEVILVNTRTENAPAHADARAQANVEGGGDAERGMAQSPLPQSGDAPNAIVLEAMRKRQAELETEQQQLLTQLMARTQAGRAHQQGQPTPQAAAPGHDDLDQDSVLQNAQVAALSQRVQAYNKKPRRAFVAPAAEASRFAPYLDAWRNRVETIGTQYYPDEARGKVYGSLRMTVYVRADGSVADVEIDNPSPHAVLNQAARRIVQLSAPFPPFPPEIARDTDVLAITRTWNFVNDTLETHAP</sequence>
<dbReference type="GO" id="GO:0016020">
    <property type="term" value="C:membrane"/>
    <property type="evidence" value="ECO:0007669"/>
    <property type="project" value="UniProtKB-SubCell"/>
</dbReference>
<keyword evidence="9" id="KW-1185">Reference proteome</keyword>
<dbReference type="GO" id="GO:0055085">
    <property type="term" value="P:transmembrane transport"/>
    <property type="evidence" value="ECO:0007669"/>
    <property type="project" value="InterPro"/>
</dbReference>
<keyword evidence="4 6" id="KW-0472">Membrane</keyword>
<dbReference type="InterPro" id="IPR006260">
    <property type="entry name" value="TonB/TolA_C"/>
</dbReference>
<feature type="compositionally biased region" description="Low complexity" evidence="5">
    <location>
        <begin position="138"/>
        <end position="151"/>
    </location>
</feature>
<reference evidence="9" key="1">
    <citation type="submission" date="2017-05" db="EMBL/GenBank/DDBJ databases">
        <title>Complete and WGS of Bordetella genogroups.</title>
        <authorList>
            <person name="Spilker T."/>
            <person name="Lipuma J."/>
        </authorList>
    </citation>
    <scope>NUCLEOTIDE SEQUENCE [LARGE SCALE GENOMIC DNA]</scope>
    <source>
        <strain evidence="9">AU16122</strain>
    </source>
</reference>
<evidence type="ECO:0000256" key="4">
    <source>
        <dbReference type="ARBA" id="ARBA00023136"/>
    </source>
</evidence>
<feature type="transmembrane region" description="Helical" evidence="6">
    <location>
        <begin position="23"/>
        <end position="42"/>
    </location>
</feature>
<evidence type="ECO:0000256" key="6">
    <source>
        <dbReference type="SAM" id="Phobius"/>
    </source>
</evidence>
<evidence type="ECO:0000256" key="5">
    <source>
        <dbReference type="SAM" id="MobiDB-lite"/>
    </source>
</evidence>
<dbReference type="AlphaFoldDB" id="A0A261S2R3"/>
<dbReference type="Pfam" id="PF03544">
    <property type="entry name" value="TonB_C"/>
    <property type="match status" value="1"/>
</dbReference>
<dbReference type="NCBIfam" id="TIGR01352">
    <property type="entry name" value="tonB_Cterm"/>
    <property type="match status" value="1"/>
</dbReference>
<evidence type="ECO:0000313" key="9">
    <source>
        <dbReference type="Proteomes" id="UP000216020"/>
    </source>
</evidence>
<accession>A0A261S2R3</accession>
<gene>
    <name evidence="8" type="ORF">CAL29_27590</name>
</gene>
<feature type="region of interest" description="Disordered" evidence="5">
    <location>
        <begin position="69"/>
        <end position="102"/>
    </location>
</feature>
<evidence type="ECO:0000256" key="1">
    <source>
        <dbReference type="ARBA" id="ARBA00004167"/>
    </source>
</evidence>
<dbReference type="Proteomes" id="UP000216020">
    <property type="component" value="Unassembled WGS sequence"/>
</dbReference>
<dbReference type="SUPFAM" id="SSF74653">
    <property type="entry name" value="TolA/TonB C-terminal domain"/>
    <property type="match status" value="1"/>
</dbReference>
<name>A0A261S2R3_9BORD</name>
<feature type="region of interest" description="Disordered" evidence="5">
    <location>
        <begin position="133"/>
        <end position="156"/>
    </location>
</feature>